<sequence>MLNDDALAETKNIFASYIKDAEALRKAISIEKDKEEQIDIYRLALVKEKESVEIYEKMLSQAQDPNAKAVIERLIKEEQKHADVMDEIIDLLNKVSDWVEAAEFNHTETY</sequence>
<evidence type="ECO:0000313" key="2">
    <source>
        <dbReference type="EMBL" id="MPN64710.1"/>
    </source>
</evidence>
<dbReference type="InterPro" id="IPR009078">
    <property type="entry name" value="Ferritin-like_SF"/>
</dbReference>
<accession>A0A645JNP7</accession>
<evidence type="ECO:0000259" key="1">
    <source>
        <dbReference type="Pfam" id="PF02915"/>
    </source>
</evidence>
<protein>
    <recommendedName>
        <fullName evidence="1">Rubrerythrin diiron-binding domain-containing protein</fullName>
    </recommendedName>
</protein>
<dbReference type="Gene3D" id="1.20.1260.10">
    <property type="match status" value="1"/>
</dbReference>
<reference evidence="2" key="1">
    <citation type="submission" date="2019-08" db="EMBL/GenBank/DDBJ databases">
        <authorList>
            <person name="Kucharzyk K."/>
            <person name="Murdoch R.W."/>
            <person name="Higgins S."/>
            <person name="Loffler F."/>
        </authorList>
    </citation>
    <scope>NUCLEOTIDE SEQUENCE</scope>
</reference>
<proteinExistence type="predicted"/>
<feature type="domain" description="Rubrerythrin diiron-binding" evidence="1">
    <location>
        <begin position="26"/>
        <end position="86"/>
    </location>
</feature>
<dbReference type="EMBL" id="VSSQ01145962">
    <property type="protein sequence ID" value="MPN64710.1"/>
    <property type="molecule type" value="Genomic_DNA"/>
</dbReference>
<dbReference type="GO" id="GO:0016491">
    <property type="term" value="F:oxidoreductase activity"/>
    <property type="evidence" value="ECO:0007669"/>
    <property type="project" value="InterPro"/>
</dbReference>
<organism evidence="2">
    <name type="scientific">bioreactor metagenome</name>
    <dbReference type="NCBI Taxonomy" id="1076179"/>
    <lineage>
        <taxon>unclassified sequences</taxon>
        <taxon>metagenomes</taxon>
        <taxon>ecological metagenomes</taxon>
    </lineage>
</organism>
<comment type="caution">
    <text evidence="2">The sequence shown here is derived from an EMBL/GenBank/DDBJ whole genome shotgun (WGS) entry which is preliminary data.</text>
</comment>
<dbReference type="AlphaFoldDB" id="A0A645JNP7"/>
<dbReference type="GO" id="GO:0046872">
    <property type="term" value="F:metal ion binding"/>
    <property type="evidence" value="ECO:0007669"/>
    <property type="project" value="InterPro"/>
</dbReference>
<dbReference type="InterPro" id="IPR003251">
    <property type="entry name" value="Rr_diiron-bd_dom"/>
</dbReference>
<gene>
    <name evidence="2" type="ORF">SDC9_212486</name>
</gene>
<dbReference type="InterPro" id="IPR012347">
    <property type="entry name" value="Ferritin-like"/>
</dbReference>
<name>A0A645JNP7_9ZZZZ</name>
<dbReference type="SUPFAM" id="SSF47240">
    <property type="entry name" value="Ferritin-like"/>
    <property type="match status" value="1"/>
</dbReference>
<dbReference type="Pfam" id="PF02915">
    <property type="entry name" value="Rubrerythrin"/>
    <property type="match status" value="1"/>
</dbReference>